<gene>
    <name evidence="1" type="ORF">H7U18_01760</name>
</gene>
<reference evidence="1" key="1">
    <citation type="submission" date="2020-08" db="EMBL/GenBank/DDBJ databases">
        <title>Tigecycline and colistin resistance in Klebsiella pneumoniae.</title>
        <authorList>
            <person name="Ramesh N."/>
            <person name="Shanthini T."/>
            <person name="Prasanth M."/>
            <person name="Senthilkumar N."/>
            <person name="Meesala Krishna M."/>
            <person name="Guruswami G."/>
        </authorList>
    </citation>
    <scope>NUCLEOTIDE SEQUENCE</scope>
    <source>
        <strain evidence="1">SHM 84C</strain>
    </source>
</reference>
<dbReference type="Proteomes" id="UP000629923">
    <property type="component" value="Unassembled WGS sequence"/>
</dbReference>
<evidence type="ECO:0000313" key="1">
    <source>
        <dbReference type="EMBL" id="MBC2872672.1"/>
    </source>
</evidence>
<comment type="caution">
    <text evidence="1">The sequence shown here is derived from an EMBL/GenBank/DDBJ whole genome shotgun (WGS) entry which is preliminary data.</text>
</comment>
<name>A0A923ELN6_KLEPN</name>
<dbReference type="EMBL" id="JACLQZ010000001">
    <property type="protein sequence ID" value="MBC2872672.1"/>
    <property type="molecule type" value="Genomic_DNA"/>
</dbReference>
<proteinExistence type="predicted"/>
<protein>
    <submittedName>
        <fullName evidence="1">Uncharacterized protein</fullName>
    </submittedName>
</protein>
<sequence>MGNGGSARLTSCQLCSGVPTAKHGLKHWATGAFQLTSPTSVDPARTLSVATGRHLINQQGVAVATSERFAFLATGAGNIVQAVVNIVGA</sequence>
<evidence type="ECO:0000313" key="2">
    <source>
        <dbReference type="Proteomes" id="UP000629923"/>
    </source>
</evidence>
<organism evidence="1 2">
    <name type="scientific">Klebsiella pneumoniae</name>
    <dbReference type="NCBI Taxonomy" id="573"/>
    <lineage>
        <taxon>Bacteria</taxon>
        <taxon>Pseudomonadati</taxon>
        <taxon>Pseudomonadota</taxon>
        <taxon>Gammaproteobacteria</taxon>
        <taxon>Enterobacterales</taxon>
        <taxon>Enterobacteriaceae</taxon>
        <taxon>Klebsiella/Raoultella group</taxon>
        <taxon>Klebsiella</taxon>
        <taxon>Klebsiella pneumoniae complex</taxon>
    </lineage>
</organism>
<dbReference type="AlphaFoldDB" id="A0A923ELN6"/>
<accession>A0A923ELN6</accession>